<evidence type="ECO:0000313" key="3">
    <source>
        <dbReference type="Proteomes" id="UP001220509"/>
    </source>
</evidence>
<dbReference type="InterPro" id="IPR037401">
    <property type="entry name" value="SnoaL-like"/>
</dbReference>
<sequence length="144" mass="16359">MENQSLHESSTLSIEAYHEQAMQMMNTFSQAMLNEDIDLFLSLFSSNIVFEFPYAPEEYAKQLDGIDALRQHLESLKGMIAFTHFTTPVIHISADTSTFIAQFQGLGTFVATGLPYEQDYISVVTTLNGQVTRYQDYWNPLQVS</sequence>
<feature type="domain" description="SnoaL-like" evidence="1">
    <location>
        <begin position="28"/>
        <end position="134"/>
    </location>
</feature>
<dbReference type="KEGG" id="pka:PQ456_21705"/>
<proteinExistence type="predicted"/>
<dbReference type="Pfam" id="PF12680">
    <property type="entry name" value="SnoaL_2"/>
    <property type="match status" value="1"/>
</dbReference>
<reference evidence="2 3" key="1">
    <citation type="submission" date="2023-02" db="EMBL/GenBank/DDBJ databases">
        <title>Genome sequence of Paenibacillus kyungheensis KACC 18744.</title>
        <authorList>
            <person name="Kim S."/>
            <person name="Heo J."/>
            <person name="Kwon S.-W."/>
        </authorList>
    </citation>
    <scope>NUCLEOTIDE SEQUENCE [LARGE SCALE GENOMIC DNA]</scope>
    <source>
        <strain evidence="2 3">KACC 18744</strain>
    </source>
</reference>
<dbReference type="EMBL" id="CP117416">
    <property type="protein sequence ID" value="WCT55730.1"/>
    <property type="molecule type" value="Genomic_DNA"/>
</dbReference>
<gene>
    <name evidence="2" type="ORF">PQ456_21705</name>
</gene>
<organism evidence="2 3">
    <name type="scientific">Paenibacillus kyungheensis</name>
    <dbReference type="NCBI Taxonomy" id="1452732"/>
    <lineage>
        <taxon>Bacteria</taxon>
        <taxon>Bacillati</taxon>
        <taxon>Bacillota</taxon>
        <taxon>Bacilli</taxon>
        <taxon>Bacillales</taxon>
        <taxon>Paenibacillaceae</taxon>
        <taxon>Paenibacillus</taxon>
    </lineage>
</organism>
<dbReference type="InterPro" id="IPR032710">
    <property type="entry name" value="NTF2-like_dom_sf"/>
</dbReference>
<keyword evidence="3" id="KW-1185">Reference proteome</keyword>
<dbReference type="SUPFAM" id="SSF54427">
    <property type="entry name" value="NTF2-like"/>
    <property type="match status" value="1"/>
</dbReference>
<evidence type="ECO:0000259" key="1">
    <source>
        <dbReference type="Pfam" id="PF12680"/>
    </source>
</evidence>
<name>A0AAX3M0I8_9BACL</name>
<dbReference type="Gene3D" id="3.10.450.50">
    <property type="match status" value="1"/>
</dbReference>
<dbReference type="AlphaFoldDB" id="A0AAX3M0I8"/>
<accession>A0AAX3M0I8</accession>
<protein>
    <submittedName>
        <fullName evidence="2">Nuclear transport factor 2 family protein</fullName>
    </submittedName>
</protein>
<evidence type="ECO:0000313" key="2">
    <source>
        <dbReference type="EMBL" id="WCT55730.1"/>
    </source>
</evidence>
<dbReference type="RefSeq" id="WP_273614082.1">
    <property type="nucleotide sequence ID" value="NZ_CP117416.1"/>
</dbReference>
<dbReference type="Proteomes" id="UP001220509">
    <property type="component" value="Chromosome"/>
</dbReference>